<dbReference type="EMBL" id="JBBNPS010000002">
    <property type="protein sequence ID" value="MEQ3352996.1"/>
    <property type="molecule type" value="Genomic_DNA"/>
</dbReference>
<dbReference type="Gene3D" id="3.40.50.300">
    <property type="entry name" value="P-loop containing nucleotide triphosphate hydrolases"/>
    <property type="match status" value="1"/>
</dbReference>
<accession>A0ABV1J483</accession>
<dbReference type="GO" id="GO:0005524">
    <property type="term" value="F:ATP binding"/>
    <property type="evidence" value="ECO:0007669"/>
    <property type="project" value="UniProtKB-KW"/>
</dbReference>
<dbReference type="SUPFAM" id="SSF50331">
    <property type="entry name" value="MOP-like"/>
    <property type="match status" value="1"/>
</dbReference>
<reference evidence="5 6" key="1">
    <citation type="submission" date="2024-04" db="EMBL/GenBank/DDBJ databases">
        <title>Human intestinal bacterial collection.</title>
        <authorList>
            <person name="Pauvert C."/>
            <person name="Hitch T.C.A."/>
            <person name="Clavel T."/>
        </authorList>
    </citation>
    <scope>NUCLEOTIDE SEQUENCE [LARGE SCALE GENOMIC DNA]</scope>
    <source>
        <strain evidence="5 6">CLA-SR-H026</strain>
    </source>
</reference>
<dbReference type="InterPro" id="IPR017871">
    <property type="entry name" value="ABC_transporter-like_CS"/>
</dbReference>
<dbReference type="PROSITE" id="PS00211">
    <property type="entry name" value="ABC_TRANSPORTER_1"/>
    <property type="match status" value="1"/>
</dbReference>
<keyword evidence="2" id="KW-0547">Nucleotide-binding</keyword>
<dbReference type="PROSITE" id="PS50893">
    <property type="entry name" value="ABC_TRANSPORTER_2"/>
    <property type="match status" value="1"/>
</dbReference>
<dbReference type="InterPro" id="IPR027417">
    <property type="entry name" value="P-loop_NTPase"/>
</dbReference>
<evidence type="ECO:0000259" key="4">
    <source>
        <dbReference type="PROSITE" id="PS50893"/>
    </source>
</evidence>
<gene>
    <name evidence="5" type="ORF">AAA081_01590</name>
</gene>
<keyword evidence="1" id="KW-0813">Transport</keyword>
<dbReference type="SMART" id="SM00382">
    <property type="entry name" value="AAA"/>
    <property type="match status" value="1"/>
</dbReference>
<dbReference type="InterPro" id="IPR050093">
    <property type="entry name" value="ABC_SmlMolc_Importer"/>
</dbReference>
<evidence type="ECO:0000313" key="6">
    <source>
        <dbReference type="Proteomes" id="UP001481872"/>
    </source>
</evidence>
<dbReference type="InterPro" id="IPR003593">
    <property type="entry name" value="AAA+_ATPase"/>
</dbReference>
<protein>
    <submittedName>
        <fullName evidence="5">ABC transporter ATP-binding protein</fullName>
    </submittedName>
</protein>
<dbReference type="InterPro" id="IPR013611">
    <property type="entry name" value="Transp-assoc_OB_typ2"/>
</dbReference>
<evidence type="ECO:0000256" key="3">
    <source>
        <dbReference type="ARBA" id="ARBA00022840"/>
    </source>
</evidence>
<dbReference type="InterPro" id="IPR003439">
    <property type="entry name" value="ABC_transporter-like_ATP-bd"/>
</dbReference>
<comment type="caution">
    <text evidence="5">The sequence shown here is derived from an EMBL/GenBank/DDBJ whole genome shotgun (WGS) entry which is preliminary data.</text>
</comment>
<evidence type="ECO:0000313" key="5">
    <source>
        <dbReference type="EMBL" id="MEQ3352996.1"/>
    </source>
</evidence>
<feature type="domain" description="ABC transporter" evidence="4">
    <location>
        <begin position="4"/>
        <end position="234"/>
    </location>
</feature>
<keyword evidence="3 5" id="KW-0067">ATP-binding</keyword>
<evidence type="ECO:0000256" key="1">
    <source>
        <dbReference type="ARBA" id="ARBA00022448"/>
    </source>
</evidence>
<keyword evidence="6" id="KW-1185">Reference proteome</keyword>
<dbReference type="SUPFAM" id="SSF52540">
    <property type="entry name" value="P-loop containing nucleoside triphosphate hydrolases"/>
    <property type="match status" value="1"/>
</dbReference>
<evidence type="ECO:0000256" key="2">
    <source>
        <dbReference type="ARBA" id="ARBA00022741"/>
    </source>
</evidence>
<dbReference type="InterPro" id="IPR008995">
    <property type="entry name" value="Mo/tungstate-bd_C_term_dom"/>
</dbReference>
<proteinExistence type="predicted"/>
<dbReference type="PANTHER" id="PTHR42781">
    <property type="entry name" value="SPERMIDINE/PUTRESCINE IMPORT ATP-BINDING PROTEIN POTA"/>
    <property type="match status" value="1"/>
</dbReference>
<dbReference type="Pfam" id="PF08402">
    <property type="entry name" value="TOBE_2"/>
    <property type="match status" value="1"/>
</dbReference>
<sequence length="334" mass="36909">MSFIEINNLRKSFGNTEVLHGLNLKIARGQLAALLGPSGCGKSTLLRAIAGLNSIDEGEIIIDGRRIDGLAPKDRGLGMVFQHYALFPNMNVLDNVKFGLEMKGVDKKTRDTEAKKMIDLVGLAGKEEAYPANLSGGQQQRVALARSLVTKPDVLLLDEPLSALDAQIRVQLRGLIKSLQAELGITVILVTHDQEEAMSMSDYIFVMNQGHIVQEGSPTYIYRHPQSEFATRFIGDYNLFTKEEAAAMGAVDHADYSYVAIRPEVLSLEAVGDAYVYEGKVIRTSMRGSIYRLYIELDGKKVLKLDQLNRSANMRRVGDKVTVYMPKSEIIGMV</sequence>
<dbReference type="PANTHER" id="PTHR42781:SF4">
    <property type="entry name" value="SPERMIDINE_PUTRESCINE IMPORT ATP-BINDING PROTEIN POTA"/>
    <property type="match status" value="1"/>
</dbReference>
<dbReference type="RefSeq" id="WP_349053400.1">
    <property type="nucleotide sequence ID" value="NZ_JBBNPS010000002.1"/>
</dbReference>
<dbReference type="Pfam" id="PF00005">
    <property type="entry name" value="ABC_tran"/>
    <property type="match status" value="1"/>
</dbReference>
<organism evidence="5 6">
    <name type="scientific">Aedoeadaptatus acetigenes</name>
    <dbReference type="NCBI Taxonomy" id="2981723"/>
    <lineage>
        <taxon>Bacteria</taxon>
        <taxon>Bacillati</taxon>
        <taxon>Bacillota</taxon>
        <taxon>Tissierellia</taxon>
        <taxon>Tissierellales</taxon>
        <taxon>Peptoniphilaceae</taxon>
        <taxon>Aedoeadaptatus</taxon>
    </lineage>
</organism>
<name>A0ABV1J483_9FIRM</name>
<dbReference type="Proteomes" id="UP001481872">
    <property type="component" value="Unassembled WGS sequence"/>
</dbReference>